<comment type="similarity">
    <text evidence="1">Belongs to the FAM136 family.</text>
</comment>
<proteinExistence type="inferred from homology"/>
<dbReference type="PANTHER" id="PTHR21096:SF0">
    <property type="entry name" value="PROTEIN FAM136A"/>
    <property type="match status" value="1"/>
</dbReference>
<evidence type="ECO:0000256" key="1">
    <source>
        <dbReference type="ARBA" id="ARBA00009952"/>
    </source>
</evidence>
<evidence type="ECO:0000313" key="2">
    <source>
        <dbReference type="EMBL" id="CAD8423716.1"/>
    </source>
</evidence>
<dbReference type="Pfam" id="PF05811">
    <property type="entry name" value="DUF842"/>
    <property type="match status" value="1"/>
</dbReference>
<gene>
    <name evidence="2" type="ORF">PINE0816_LOCUS19874</name>
</gene>
<dbReference type="EMBL" id="HBEL01042653">
    <property type="protein sequence ID" value="CAD8423716.1"/>
    <property type="molecule type" value="Transcribed_RNA"/>
</dbReference>
<protein>
    <submittedName>
        <fullName evidence="2">Uncharacterized protein</fullName>
    </submittedName>
</protein>
<accession>A0A7S0CHI7</accession>
<dbReference type="GO" id="GO:0005737">
    <property type="term" value="C:cytoplasm"/>
    <property type="evidence" value="ECO:0007669"/>
    <property type="project" value="TreeGrafter"/>
</dbReference>
<sequence length="135" mass="15228">MASPALESKIQTLNAKMEGQAKTTIDEMDKLLLRPIARSSYTCVVSCYDKSGKTGSTEELQRCASQCQLPYQQAQNVVSTEVNQFQNRLSRAMMSCQDEARDYMSPEVRTLVVKKFVISVLHARLIKEFSGLNRE</sequence>
<dbReference type="AlphaFoldDB" id="A0A7S0CHI7"/>
<dbReference type="PANTHER" id="PTHR21096">
    <property type="entry name" value="PROTEIN FAM136A"/>
    <property type="match status" value="1"/>
</dbReference>
<reference evidence="2" key="1">
    <citation type="submission" date="2021-01" db="EMBL/GenBank/DDBJ databases">
        <authorList>
            <person name="Corre E."/>
            <person name="Pelletier E."/>
            <person name="Niang G."/>
            <person name="Scheremetjew M."/>
            <person name="Finn R."/>
            <person name="Kale V."/>
            <person name="Holt S."/>
            <person name="Cochrane G."/>
            <person name="Meng A."/>
            <person name="Brown T."/>
            <person name="Cohen L."/>
        </authorList>
    </citation>
    <scope>NUCLEOTIDE SEQUENCE</scope>
    <source>
        <strain evidence="2">CCAP1064/1</strain>
    </source>
</reference>
<organism evidence="2">
    <name type="scientific">Proboscia inermis</name>
    <dbReference type="NCBI Taxonomy" id="420281"/>
    <lineage>
        <taxon>Eukaryota</taxon>
        <taxon>Sar</taxon>
        <taxon>Stramenopiles</taxon>
        <taxon>Ochrophyta</taxon>
        <taxon>Bacillariophyta</taxon>
        <taxon>Coscinodiscophyceae</taxon>
        <taxon>Rhizosoleniophycidae</taxon>
        <taxon>Rhizosoleniales</taxon>
        <taxon>Rhizosoleniaceae</taxon>
        <taxon>Proboscia</taxon>
    </lineage>
</organism>
<name>A0A7S0CHI7_9STRA</name>
<dbReference type="InterPro" id="IPR008560">
    <property type="entry name" value="DUF842_euk"/>
</dbReference>